<dbReference type="InterPro" id="IPR005025">
    <property type="entry name" value="FMN_Rdtase-like_dom"/>
</dbReference>
<keyword evidence="2" id="KW-0288">FMN</keyword>
<dbReference type="InterPro" id="IPR029039">
    <property type="entry name" value="Flavoprotein-like_sf"/>
</dbReference>
<feature type="domain" description="NADPH-dependent FMN reductase-like" evidence="3">
    <location>
        <begin position="3"/>
        <end position="114"/>
    </location>
</feature>
<reference evidence="5" key="1">
    <citation type="submission" date="2018-02" db="EMBL/GenBank/DDBJ databases">
        <authorList>
            <person name="Hausmann B."/>
        </authorList>
    </citation>
    <scope>NUCLEOTIDE SEQUENCE [LARGE SCALE GENOMIC DNA]</scope>
    <source>
        <strain evidence="5">Peat soil MAG SbF1</strain>
    </source>
</reference>
<dbReference type="Pfam" id="PF03358">
    <property type="entry name" value="FMN_red"/>
    <property type="match status" value="1"/>
</dbReference>
<dbReference type="SUPFAM" id="SSF52218">
    <property type="entry name" value="Flavoproteins"/>
    <property type="match status" value="1"/>
</dbReference>
<dbReference type="OrthoDB" id="6398207at2"/>
<accession>A0A2U3K1U5</accession>
<dbReference type="PANTHER" id="PTHR43278">
    <property type="entry name" value="NAD(P)H-DEPENDENT FMN-CONTAINING OXIDOREDUCTASE YWQN-RELATED"/>
    <property type="match status" value="1"/>
</dbReference>
<sequence>MSKIIAFVGSPRKNGYTSKLIEETIKGAISKGAEVKIYDLNDDGIKGCQGCFYCRSHEGCATKDYLQPMYEDIKNADGIIFGSPIYFLQISGQSKQWLDRMFPMFEGTSFPFQARYPGKKAVTIFSQGNENKEAFQATIQFVNGTFSMFGWELTDSLLCTNTGSPNFQLSDDLLKQAFTAGELLSQ</sequence>
<evidence type="ECO:0000313" key="4">
    <source>
        <dbReference type="EMBL" id="SPF33644.1"/>
    </source>
</evidence>
<evidence type="ECO:0000313" key="5">
    <source>
        <dbReference type="Proteomes" id="UP000238916"/>
    </source>
</evidence>
<name>A0A2U3K1U5_9FIRM</name>
<dbReference type="EMBL" id="OMOF01000028">
    <property type="protein sequence ID" value="SPF33644.1"/>
    <property type="molecule type" value="Genomic_DNA"/>
</dbReference>
<keyword evidence="1" id="KW-0285">Flavoprotein</keyword>
<evidence type="ECO:0000259" key="3">
    <source>
        <dbReference type="Pfam" id="PF03358"/>
    </source>
</evidence>
<dbReference type="GO" id="GO:0016491">
    <property type="term" value="F:oxidoreductase activity"/>
    <property type="evidence" value="ECO:0007669"/>
    <property type="project" value="InterPro"/>
</dbReference>
<organism evidence="4 5">
    <name type="scientific">Candidatus Desulfosporosinus infrequens</name>
    <dbReference type="NCBI Taxonomy" id="2043169"/>
    <lineage>
        <taxon>Bacteria</taxon>
        <taxon>Bacillati</taxon>
        <taxon>Bacillota</taxon>
        <taxon>Clostridia</taxon>
        <taxon>Eubacteriales</taxon>
        <taxon>Desulfitobacteriaceae</taxon>
        <taxon>Desulfosporosinus</taxon>
    </lineage>
</organism>
<evidence type="ECO:0000256" key="1">
    <source>
        <dbReference type="ARBA" id="ARBA00022630"/>
    </source>
</evidence>
<dbReference type="AlphaFoldDB" id="A0A2U3K1U5"/>
<dbReference type="InterPro" id="IPR051796">
    <property type="entry name" value="ISF_SsuE-like"/>
</dbReference>
<dbReference type="Gene3D" id="3.40.50.360">
    <property type="match status" value="1"/>
</dbReference>
<dbReference type="PANTHER" id="PTHR43278:SF2">
    <property type="entry name" value="IRON-SULFUR FLAVOPROTEIN"/>
    <property type="match status" value="1"/>
</dbReference>
<dbReference type="Proteomes" id="UP000238916">
    <property type="component" value="Unassembled WGS sequence"/>
</dbReference>
<protein>
    <submittedName>
        <fullName evidence="4">NADPH-dependent FMN reductase family protein</fullName>
    </submittedName>
</protein>
<gene>
    <name evidence="4" type="ORF">SBF1_1230013</name>
</gene>
<evidence type="ECO:0000256" key="2">
    <source>
        <dbReference type="ARBA" id="ARBA00022643"/>
    </source>
</evidence>
<proteinExistence type="predicted"/>